<dbReference type="OrthoDB" id="7875218at2"/>
<sequence>MLDIHTRIAQLRRPTLLARAARFGVDDYRRQTHLRRILNLENLPKHPQALILLLEIESELNKVRREKSGSYSPARHVAVLIAISGEARLMKAVGLHAI</sequence>
<dbReference type="InterPro" id="IPR045516">
    <property type="entry name" value="DUF6477"/>
</dbReference>
<dbReference type="Proteomes" id="UP000244523">
    <property type="component" value="Unassembled WGS sequence"/>
</dbReference>
<evidence type="ECO:0000313" key="2">
    <source>
        <dbReference type="Proteomes" id="UP000244523"/>
    </source>
</evidence>
<dbReference type="EMBL" id="QBUD01000001">
    <property type="protein sequence ID" value="PUB19375.1"/>
    <property type="molecule type" value="Genomic_DNA"/>
</dbReference>
<dbReference type="RefSeq" id="WP_108385004.1">
    <property type="nucleotide sequence ID" value="NZ_QBUD01000001.1"/>
</dbReference>
<comment type="caution">
    <text evidence="1">The sequence shown here is derived from an EMBL/GenBank/DDBJ whole genome shotgun (WGS) entry which is preliminary data.</text>
</comment>
<accession>A0A2T6KS76</accession>
<gene>
    <name evidence="1" type="ORF">C8N45_101973</name>
</gene>
<dbReference type="Pfam" id="PF20083">
    <property type="entry name" value="DUF6477"/>
    <property type="match status" value="1"/>
</dbReference>
<dbReference type="AlphaFoldDB" id="A0A2T6KS76"/>
<protein>
    <submittedName>
        <fullName evidence="1">Uncharacterized protein</fullName>
    </submittedName>
</protein>
<name>A0A2T6KS76_9RHOB</name>
<evidence type="ECO:0000313" key="1">
    <source>
        <dbReference type="EMBL" id="PUB19375.1"/>
    </source>
</evidence>
<reference evidence="1 2" key="1">
    <citation type="submission" date="2018-04" db="EMBL/GenBank/DDBJ databases">
        <title>Genomic Encyclopedia of Archaeal and Bacterial Type Strains, Phase II (KMG-II): from individual species to whole genera.</title>
        <authorList>
            <person name="Goeker M."/>
        </authorList>
    </citation>
    <scope>NUCLEOTIDE SEQUENCE [LARGE SCALE GENOMIC DNA]</scope>
    <source>
        <strain evidence="1 2">DSM 29955</strain>
    </source>
</reference>
<proteinExistence type="predicted"/>
<organism evidence="1 2">
    <name type="scientific">Yoonia sediminilitoris</name>
    <dbReference type="NCBI Taxonomy" id="1286148"/>
    <lineage>
        <taxon>Bacteria</taxon>
        <taxon>Pseudomonadati</taxon>
        <taxon>Pseudomonadota</taxon>
        <taxon>Alphaproteobacteria</taxon>
        <taxon>Rhodobacterales</taxon>
        <taxon>Paracoccaceae</taxon>
        <taxon>Yoonia</taxon>
    </lineage>
</organism>
<keyword evidence="2" id="KW-1185">Reference proteome</keyword>